<keyword evidence="3" id="KW-0805">Transcription regulation</keyword>
<dbReference type="RefSeq" id="XP_041551717.1">
    <property type="nucleotide sequence ID" value="XM_041698543.1"/>
</dbReference>
<dbReference type="AlphaFoldDB" id="A0A7R8AJI0"/>
<dbReference type="PANTHER" id="PTHR47660">
    <property type="entry name" value="TRANSCRIPTION FACTOR WITH C2H2 AND ZN(2)-CYS(6) DNA BINDING DOMAIN (EUROFUNG)-RELATED-RELATED"/>
    <property type="match status" value="1"/>
</dbReference>
<dbReference type="PANTHER" id="PTHR47660:SF3">
    <property type="entry name" value="FINGER DOMAIN PROTEIN, PUTATIVE (AFU_ORTHOLOGUE AFUA_4G03310)-RELATED"/>
    <property type="match status" value="1"/>
</dbReference>
<organism evidence="6 7">
    <name type="scientific">Aspergillus puulaauensis</name>
    <dbReference type="NCBI Taxonomy" id="1220207"/>
    <lineage>
        <taxon>Eukaryota</taxon>
        <taxon>Fungi</taxon>
        <taxon>Dikarya</taxon>
        <taxon>Ascomycota</taxon>
        <taxon>Pezizomycotina</taxon>
        <taxon>Eurotiomycetes</taxon>
        <taxon>Eurotiomycetidae</taxon>
        <taxon>Eurotiales</taxon>
        <taxon>Aspergillaceae</taxon>
        <taxon>Aspergillus</taxon>
    </lineage>
</organism>
<gene>
    <name evidence="6" type="ORF">APUU_12351S</name>
</gene>
<evidence type="ECO:0000313" key="6">
    <source>
        <dbReference type="EMBL" id="BCS19523.1"/>
    </source>
</evidence>
<evidence type="ECO:0000256" key="3">
    <source>
        <dbReference type="ARBA" id="ARBA00023015"/>
    </source>
</evidence>
<proteinExistence type="predicted"/>
<keyword evidence="2" id="KW-0862">Zinc</keyword>
<keyword evidence="7" id="KW-1185">Reference proteome</keyword>
<keyword evidence="1" id="KW-0479">Metal-binding</keyword>
<dbReference type="EMBL" id="AP024443">
    <property type="protein sequence ID" value="BCS19523.1"/>
    <property type="molecule type" value="Genomic_DNA"/>
</dbReference>
<dbReference type="KEGG" id="apuu:APUU_12351S"/>
<evidence type="ECO:0000256" key="2">
    <source>
        <dbReference type="ARBA" id="ARBA00022833"/>
    </source>
</evidence>
<protein>
    <recommendedName>
        <fullName evidence="8">Transcription factor domain-containing protein</fullName>
    </recommendedName>
</protein>
<evidence type="ECO:0000256" key="1">
    <source>
        <dbReference type="ARBA" id="ARBA00022723"/>
    </source>
</evidence>
<reference evidence="6" key="2">
    <citation type="submission" date="2021-02" db="EMBL/GenBank/DDBJ databases">
        <title>Aspergillus puulaauensis MK2 genome sequence.</title>
        <authorList>
            <person name="Futagami T."/>
            <person name="Mori K."/>
            <person name="Kadooka C."/>
            <person name="Tanaka T."/>
        </authorList>
    </citation>
    <scope>NUCLEOTIDE SEQUENCE</scope>
    <source>
        <strain evidence="6">MK2</strain>
    </source>
</reference>
<dbReference type="OrthoDB" id="5423818at2759"/>
<evidence type="ECO:0000256" key="4">
    <source>
        <dbReference type="ARBA" id="ARBA00023163"/>
    </source>
</evidence>
<evidence type="ECO:0000256" key="5">
    <source>
        <dbReference type="ARBA" id="ARBA00023242"/>
    </source>
</evidence>
<accession>A0A7R8AJI0</accession>
<keyword evidence="5" id="KW-0539">Nucleus</keyword>
<sequence>MDVIDDALSLPVLPNTDSNLVSTPQHAPQHYDLLGMSDVTGFRNTTLVEHPDSSQCLRLLMQYPMLLMRDDFYCPFAHRSLFSEDVPDMTVLALTPVAICCASGLLSKQGAPFVRRTMDAQRHSIIEAYPNYDCMEQWDALHAMLLYEILDLSPADEGNRWKPRPRGLIKAPFLARMARGYSEKYAETYDASLLPSAGTWAKWVVAESARRTVFLANIVNFLSNRDNQSKGQSVYYQPLGDELILKMPLPCSQNLWAARTEEEWEKEIATAPNLSDPFSVFTDVEHTCQWSLRSLFSVISKNDLRVRAQSTAGFGDSNQLRALIVLCALEQFC</sequence>
<evidence type="ECO:0008006" key="8">
    <source>
        <dbReference type="Google" id="ProtNLM"/>
    </source>
</evidence>
<name>A0A7R8AJI0_9EURO</name>
<reference evidence="6" key="1">
    <citation type="submission" date="2021-01" db="EMBL/GenBank/DDBJ databases">
        <authorList>
            <consortium name="Aspergillus puulaauensis MK2 genome sequencing consortium"/>
            <person name="Kazuki M."/>
            <person name="Futagami T."/>
        </authorList>
    </citation>
    <scope>NUCLEOTIDE SEQUENCE</scope>
    <source>
        <strain evidence="6">MK2</strain>
    </source>
</reference>
<dbReference type="Proteomes" id="UP000654913">
    <property type="component" value="Chromosome 1"/>
</dbReference>
<evidence type="ECO:0000313" key="7">
    <source>
        <dbReference type="Proteomes" id="UP000654913"/>
    </source>
</evidence>
<dbReference type="GO" id="GO:0046872">
    <property type="term" value="F:metal ion binding"/>
    <property type="evidence" value="ECO:0007669"/>
    <property type="project" value="UniProtKB-KW"/>
</dbReference>
<dbReference type="GeneID" id="64969528"/>
<keyword evidence="4" id="KW-0804">Transcription</keyword>